<dbReference type="PROSITE" id="PS50043">
    <property type="entry name" value="HTH_LUXR_2"/>
    <property type="match status" value="1"/>
</dbReference>
<dbReference type="PRINTS" id="PR00038">
    <property type="entry name" value="HTHLUXR"/>
</dbReference>
<accession>A0ABT1H3N0</accession>
<dbReference type="PROSITE" id="PS00622">
    <property type="entry name" value="HTH_LUXR_1"/>
    <property type="match status" value="1"/>
</dbReference>
<proteinExistence type="predicted"/>
<feature type="domain" description="HTH luxR-type" evidence="1">
    <location>
        <begin position="740"/>
        <end position="805"/>
    </location>
</feature>
<dbReference type="InterPro" id="IPR016032">
    <property type="entry name" value="Sig_transdc_resp-reg_C-effctor"/>
</dbReference>
<dbReference type="InterPro" id="IPR036388">
    <property type="entry name" value="WH-like_DNA-bd_sf"/>
</dbReference>
<keyword evidence="2" id="KW-0238">DNA-binding</keyword>
<reference evidence="2 3" key="1">
    <citation type="submission" date="2022-06" db="EMBL/GenBank/DDBJ databases">
        <title>Genomic Encyclopedia of Archaeal and Bacterial Type Strains, Phase II (KMG-II): from individual species to whole genera.</title>
        <authorList>
            <person name="Goeker M."/>
        </authorList>
    </citation>
    <scope>NUCLEOTIDE SEQUENCE [LARGE SCALE GENOMIC DNA]</scope>
    <source>
        <strain evidence="2 3">DSM 45037</strain>
    </source>
</reference>
<evidence type="ECO:0000313" key="2">
    <source>
        <dbReference type="EMBL" id="MCP2161574.1"/>
    </source>
</evidence>
<protein>
    <submittedName>
        <fullName evidence="2">DNA-binding transcriptional regulator, CsgD family</fullName>
    </submittedName>
</protein>
<gene>
    <name evidence="2" type="ORF">LX12_002773</name>
</gene>
<dbReference type="Gene3D" id="1.10.10.10">
    <property type="entry name" value="Winged helix-like DNA-binding domain superfamily/Winged helix DNA-binding domain"/>
    <property type="match status" value="1"/>
</dbReference>
<dbReference type="SMART" id="SM00421">
    <property type="entry name" value="HTH_LUXR"/>
    <property type="match status" value="1"/>
</dbReference>
<dbReference type="Pfam" id="PF00196">
    <property type="entry name" value="GerE"/>
    <property type="match status" value="1"/>
</dbReference>
<organism evidence="2 3">
    <name type="scientific">Williamsia serinedens</name>
    <dbReference type="NCBI Taxonomy" id="391736"/>
    <lineage>
        <taxon>Bacteria</taxon>
        <taxon>Bacillati</taxon>
        <taxon>Actinomycetota</taxon>
        <taxon>Actinomycetes</taxon>
        <taxon>Mycobacteriales</taxon>
        <taxon>Nocardiaceae</taxon>
        <taxon>Williamsia</taxon>
    </lineage>
</organism>
<keyword evidence="3" id="KW-1185">Reference proteome</keyword>
<evidence type="ECO:0000313" key="3">
    <source>
        <dbReference type="Proteomes" id="UP001205740"/>
    </source>
</evidence>
<dbReference type="EMBL" id="JAMTCG010000005">
    <property type="protein sequence ID" value="MCP2161574.1"/>
    <property type="molecule type" value="Genomic_DNA"/>
</dbReference>
<evidence type="ECO:0000259" key="1">
    <source>
        <dbReference type="PROSITE" id="PS50043"/>
    </source>
</evidence>
<dbReference type="GO" id="GO:0003677">
    <property type="term" value="F:DNA binding"/>
    <property type="evidence" value="ECO:0007669"/>
    <property type="project" value="UniProtKB-KW"/>
</dbReference>
<sequence>MPDARSLVVDATASAGHPCAYGVFGVAGSGTSAVITAVATAAAGDDPSRLVRGLPADPDAGSVAVVDDVHTLDDASLLRLANLVSRSDITVVVGGRALDHRRPLHELLGAIAARGRVVFLAPLTTPGVVERSRRRLLTGAAAAVVRASGGNRAAVDAGLAAVAAHPDETDQRVLADLATAAIGARHHQTLRRLDRQVLRTLAIAGAGATLDPDTVAAICEVDDDTARSLIDAARASGFLGDSDGFLAAAVSPLAAVVGAHQITAVREAVVRIRLAHDTLTVDGAIAAAQSGISHPELAALLVDAARDATGHRRMAVWSAARAAGAPHAVVDPELARAALETDDLTVATRVADESLASTDDGVVALGVRIGAAVAARRGTYSRAAQLFRWLGADRAGSQAAVGVVALLAAGDRTAAAEFAAAARSAPPTTDNAADSLLAEGVVASLEATAATAVGSVLRSMSLRSDAGITVEDAADVAVLLHIHSGDLRGARSVVDRAGLDRPTPSVRSRLLEAWIAMAGGDLADAADIVGAVTPVHHRDLLLAHALAVGVARRRGDTGTLGAAWRAAQTTVAEAEVDLFALLPLGELWLAAVRVGDAGRMSHLVDEVGRLLGALDDPPVWATAWHWFGVQAAILGDRPDALVPHARALGVAAESTPYAAVLARAGRVWLRVLQGDDVPDAPPLSENQIHTAATELQVWGHAFDGARLAAEGALRIGDTRAATALLQTARTIGTAGPAADGGQGGSALSEREAEVAERLVLGETYREIGAALFISAKTVEHHVARIRRRLGAQSRSELLSMLRAAGYGSASD</sequence>
<name>A0ABT1H3N0_9NOCA</name>
<dbReference type="Proteomes" id="UP001205740">
    <property type="component" value="Unassembled WGS sequence"/>
</dbReference>
<dbReference type="CDD" id="cd06170">
    <property type="entry name" value="LuxR_C_like"/>
    <property type="match status" value="1"/>
</dbReference>
<dbReference type="InterPro" id="IPR000792">
    <property type="entry name" value="Tscrpt_reg_LuxR_C"/>
</dbReference>
<dbReference type="SUPFAM" id="SSF46894">
    <property type="entry name" value="C-terminal effector domain of the bipartite response regulators"/>
    <property type="match status" value="1"/>
</dbReference>
<comment type="caution">
    <text evidence="2">The sequence shown here is derived from an EMBL/GenBank/DDBJ whole genome shotgun (WGS) entry which is preliminary data.</text>
</comment>